<dbReference type="AlphaFoldDB" id="A0A4Z0M5P0"/>
<comment type="caution">
    <text evidence="5">The sequence shown here is derived from an EMBL/GenBank/DDBJ whole genome shotgun (WGS) entry which is preliminary data.</text>
</comment>
<dbReference type="RefSeq" id="WP_135441689.1">
    <property type="nucleotide sequence ID" value="NZ_SRLE01000005.1"/>
</dbReference>
<dbReference type="InterPro" id="IPR035965">
    <property type="entry name" value="PAS-like_dom_sf"/>
</dbReference>
<feature type="domain" description="GGDEF" evidence="4">
    <location>
        <begin position="556"/>
        <end position="694"/>
    </location>
</feature>
<dbReference type="NCBIfam" id="TIGR00229">
    <property type="entry name" value="sensory_box"/>
    <property type="match status" value="1"/>
</dbReference>
<feature type="domain" description="EAL" evidence="3">
    <location>
        <begin position="703"/>
        <end position="956"/>
    </location>
</feature>
<dbReference type="Pfam" id="PF00990">
    <property type="entry name" value="GGDEF"/>
    <property type="match status" value="1"/>
</dbReference>
<dbReference type="CDD" id="cd01948">
    <property type="entry name" value="EAL"/>
    <property type="match status" value="1"/>
</dbReference>
<dbReference type="CDD" id="cd01949">
    <property type="entry name" value="GGDEF"/>
    <property type="match status" value="1"/>
</dbReference>
<evidence type="ECO:0000256" key="1">
    <source>
        <dbReference type="SAM" id="Phobius"/>
    </source>
</evidence>
<dbReference type="PROSITE" id="PS50883">
    <property type="entry name" value="EAL"/>
    <property type="match status" value="1"/>
</dbReference>
<keyword evidence="1" id="KW-0472">Membrane</keyword>
<dbReference type="InterPro" id="IPR052155">
    <property type="entry name" value="Biofilm_reg_signaling"/>
</dbReference>
<proteinExistence type="predicted"/>
<dbReference type="Gene3D" id="3.20.20.450">
    <property type="entry name" value="EAL domain"/>
    <property type="match status" value="1"/>
</dbReference>
<dbReference type="Pfam" id="PF08448">
    <property type="entry name" value="PAS_4"/>
    <property type="match status" value="1"/>
</dbReference>
<sequence length="978" mass="109806">MTALATGIYYTLAGICAYASINHLSVGLQKPRERSHLMFSAMCALLVPYAIFYAHSLQASTAEAYISNLRWSLNAIFAFFILFPWFVAENSGLRPKWFLYLNTAVSGVVIVINNLAPYTLHYFSFDGIQFQRLPWGDIITSGSGSVGPWAIPVMVAMLLQLGYGIYAARTYYLNHGQERTLRIALACILFLLCTVQGLMARFSIINFIDLGPFGFLTIVTLMSMSLGRETHLRLQNSERHFRSLVEQSPISMQFLSPDGYTVSANPAWERLWGKTVEDLKDYSIFRDEKMVDDELRELLMGSFAGDSRVIPPILHTPTHIGHSDTPLHDRWIRTHLYPIRNRDGKVNSMVALNEDVSEEKRAEECIRLIAAGVAASTGSGFFQKLVESLAELFQADCVYVGTIDEHDRSLVCTLAVAARGSEDRGFSFRVAGTPAERALREGTIAIPSGVQQEFPGDHLLTQFDIEGYLAAPFYDAEGKPLGILAVLDTKPLVYSEQVREILEIFAARTGAELRRLQAEKHIRRLAYYDYLTGLANRAHLHERLSQTLREVRHTGDTGALLLIDLDHFKTINDALSHDIGDDVLRAVARRLSDVVGERGFLSRLGGDEFVVLMRHNAKESASAEETARTMAVQVMDKLLSPLFVDERAFTLGASIGVVLFPDGGETELDVMRHADMALYRAKHLGRANIQFYCPEMQENAARRLLLEDGLRRAVSNQELEIYFQPQLNASGQVIGAEALLRWEHPEMGNIMPNSFIPIAEETGLIHSVGRWVFEQACARLNTWRENGVPFNGYISINVCPWQFNRADFVDQVRNTLEKYAVDPGLIMLELTETALLYDLDEAVDRLTTLRSMGLRVSLDDFGTGYSSLAYLRDLPLDQLKIDKSFIAELNTTVDHPLVESMIAIGQHMRIPVVAEGVENLNQRDTLLSQGCERYQGFFFCRPLPEREFLQWLAEHERNRKGLALPAPGQTLLLKSYAS</sequence>
<dbReference type="Pfam" id="PF01590">
    <property type="entry name" value="GAF"/>
    <property type="match status" value="1"/>
</dbReference>
<dbReference type="NCBIfam" id="TIGR00254">
    <property type="entry name" value="GGDEF"/>
    <property type="match status" value="1"/>
</dbReference>
<feature type="transmembrane region" description="Helical" evidence="1">
    <location>
        <begin position="97"/>
        <end position="116"/>
    </location>
</feature>
<dbReference type="PANTHER" id="PTHR44757">
    <property type="entry name" value="DIGUANYLATE CYCLASE DGCP"/>
    <property type="match status" value="1"/>
</dbReference>
<dbReference type="SMART" id="SM00267">
    <property type="entry name" value="GGDEF"/>
    <property type="match status" value="1"/>
</dbReference>
<dbReference type="SUPFAM" id="SSF141868">
    <property type="entry name" value="EAL domain-like"/>
    <property type="match status" value="1"/>
</dbReference>
<dbReference type="InterPro" id="IPR013656">
    <property type="entry name" value="PAS_4"/>
</dbReference>
<feature type="transmembrane region" description="Helical" evidence="1">
    <location>
        <begin position="149"/>
        <end position="168"/>
    </location>
</feature>
<dbReference type="InterPro" id="IPR000014">
    <property type="entry name" value="PAS"/>
</dbReference>
<dbReference type="Gene3D" id="3.30.70.270">
    <property type="match status" value="1"/>
</dbReference>
<evidence type="ECO:0000313" key="5">
    <source>
        <dbReference type="EMBL" id="TGD74688.1"/>
    </source>
</evidence>
<evidence type="ECO:0000259" key="3">
    <source>
        <dbReference type="PROSITE" id="PS50883"/>
    </source>
</evidence>
<feature type="transmembrane region" description="Helical" evidence="1">
    <location>
        <begin position="37"/>
        <end position="57"/>
    </location>
</feature>
<dbReference type="InterPro" id="IPR000700">
    <property type="entry name" value="PAS-assoc_C"/>
</dbReference>
<dbReference type="InterPro" id="IPR035919">
    <property type="entry name" value="EAL_sf"/>
</dbReference>
<dbReference type="SMART" id="SM00052">
    <property type="entry name" value="EAL"/>
    <property type="match status" value="1"/>
</dbReference>
<dbReference type="InterPro" id="IPR001633">
    <property type="entry name" value="EAL_dom"/>
</dbReference>
<evidence type="ECO:0000259" key="4">
    <source>
        <dbReference type="PROSITE" id="PS50887"/>
    </source>
</evidence>
<evidence type="ECO:0000313" key="6">
    <source>
        <dbReference type="Proteomes" id="UP000298050"/>
    </source>
</evidence>
<dbReference type="SUPFAM" id="SSF55073">
    <property type="entry name" value="Nucleotide cyclase"/>
    <property type="match status" value="1"/>
</dbReference>
<dbReference type="Gene3D" id="3.30.450.40">
    <property type="match status" value="1"/>
</dbReference>
<dbReference type="Gene3D" id="3.30.450.20">
    <property type="entry name" value="PAS domain"/>
    <property type="match status" value="1"/>
</dbReference>
<feature type="transmembrane region" description="Helical" evidence="1">
    <location>
        <begin position="69"/>
        <end position="88"/>
    </location>
</feature>
<dbReference type="EMBL" id="SRLE01000005">
    <property type="protein sequence ID" value="TGD74688.1"/>
    <property type="molecule type" value="Genomic_DNA"/>
</dbReference>
<dbReference type="OrthoDB" id="9804951at2"/>
<dbReference type="PROSITE" id="PS50887">
    <property type="entry name" value="GGDEF"/>
    <property type="match status" value="1"/>
</dbReference>
<feature type="domain" description="PAC" evidence="2">
    <location>
        <begin position="316"/>
        <end position="368"/>
    </location>
</feature>
<accession>A0A4Z0M5P0</accession>
<dbReference type="InterPro" id="IPR000160">
    <property type="entry name" value="GGDEF_dom"/>
</dbReference>
<dbReference type="SUPFAM" id="SSF55785">
    <property type="entry name" value="PYP-like sensor domain (PAS domain)"/>
    <property type="match status" value="1"/>
</dbReference>
<dbReference type="Proteomes" id="UP000298050">
    <property type="component" value="Unassembled WGS sequence"/>
</dbReference>
<reference evidence="5 6" key="1">
    <citation type="submission" date="2019-04" db="EMBL/GenBank/DDBJ databases">
        <title>Taxonomy of novel Haliea sp. from mangrove soil of West Coast of India.</title>
        <authorList>
            <person name="Verma A."/>
            <person name="Kumar P."/>
            <person name="Krishnamurthi S."/>
        </authorList>
    </citation>
    <scope>NUCLEOTIDE SEQUENCE [LARGE SCALE GENOMIC DNA]</scope>
    <source>
        <strain evidence="5 6">SAOS-164</strain>
    </source>
</reference>
<dbReference type="InterPro" id="IPR029016">
    <property type="entry name" value="GAF-like_dom_sf"/>
</dbReference>
<gene>
    <name evidence="5" type="ORF">E4634_05665</name>
</gene>
<keyword evidence="6" id="KW-1185">Reference proteome</keyword>
<dbReference type="PROSITE" id="PS50113">
    <property type="entry name" value="PAC"/>
    <property type="match status" value="1"/>
</dbReference>
<dbReference type="PANTHER" id="PTHR44757:SF2">
    <property type="entry name" value="BIOFILM ARCHITECTURE MAINTENANCE PROTEIN MBAA"/>
    <property type="match status" value="1"/>
</dbReference>
<organism evidence="5 6">
    <name type="scientific">Mangrovimicrobium sediminis</name>
    <dbReference type="NCBI Taxonomy" id="2562682"/>
    <lineage>
        <taxon>Bacteria</taxon>
        <taxon>Pseudomonadati</taxon>
        <taxon>Pseudomonadota</taxon>
        <taxon>Gammaproteobacteria</taxon>
        <taxon>Cellvibrionales</taxon>
        <taxon>Halieaceae</taxon>
        <taxon>Mangrovimicrobium</taxon>
    </lineage>
</organism>
<dbReference type="Pfam" id="PF00563">
    <property type="entry name" value="EAL"/>
    <property type="match status" value="1"/>
</dbReference>
<dbReference type="InterPro" id="IPR043128">
    <property type="entry name" value="Rev_trsase/Diguanyl_cyclase"/>
</dbReference>
<feature type="transmembrane region" description="Helical" evidence="1">
    <location>
        <begin position="180"/>
        <end position="198"/>
    </location>
</feature>
<keyword evidence="1" id="KW-0812">Transmembrane</keyword>
<feature type="transmembrane region" description="Helical" evidence="1">
    <location>
        <begin position="6"/>
        <end position="25"/>
    </location>
</feature>
<dbReference type="SUPFAM" id="SSF55781">
    <property type="entry name" value="GAF domain-like"/>
    <property type="match status" value="1"/>
</dbReference>
<dbReference type="SMART" id="SM00065">
    <property type="entry name" value="GAF"/>
    <property type="match status" value="1"/>
</dbReference>
<dbReference type="InterPro" id="IPR003018">
    <property type="entry name" value="GAF"/>
</dbReference>
<keyword evidence="1" id="KW-1133">Transmembrane helix</keyword>
<protein>
    <submittedName>
        <fullName evidence="5">EAL domain-containing protein</fullName>
    </submittedName>
</protein>
<dbReference type="InterPro" id="IPR029787">
    <property type="entry name" value="Nucleotide_cyclase"/>
</dbReference>
<name>A0A4Z0M5P0_9GAMM</name>
<evidence type="ECO:0000259" key="2">
    <source>
        <dbReference type="PROSITE" id="PS50113"/>
    </source>
</evidence>
<dbReference type="CDD" id="cd00130">
    <property type="entry name" value="PAS"/>
    <property type="match status" value="1"/>
</dbReference>